<feature type="signal peptide" evidence="2">
    <location>
        <begin position="1"/>
        <end position="20"/>
    </location>
</feature>
<feature type="region of interest" description="Disordered" evidence="1">
    <location>
        <begin position="167"/>
        <end position="205"/>
    </location>
</feature>
<evidence type="ECO:0000313" key="4">
    <source>
        <dbReference type="Proteomes" id="UP001221757"/>
    </source>
</evidence>
<evidence type="ECO:0000256" key="2">
    <source>
        <dbReference type="SAM" id="SignalP"/>
    </source>
</evidence>
<keyword evidence="4" id="KW-1185">Reference proteome</keyword>
<gene>
    <name evidence="3" type="ORF">B0H17DRAFT_1214759</name>
</gene>
<proteinExistence type="predicted"/>
<comment type="caution">
    <text evidence="3">The sequence shown here is derived from an EMBL/GenBank/DDBJ whole genome shotgun (WGS) entry which is preliminary data.</text>
</comment>
<dbReference type="EMBL" id="JARKIE010000338">
    <property type="protein sequence ID" value="KAJ7653038.1"/>
    <property type="molecule type" value="Genomic_DNA"/>
</dbReference>
<feature type="chain" id="PRO_5042012660" evidence="2">
    <location>
        <begin position="21"/>
        <end position="205"/>
    </location>
</feature>
<sequence length="205" mass="21315">MLKPLLLCAAIALGAVQVVAKGLPCTRGLPYAACCSVRNPKTQKANCKIPRNPLVGCIGLVDACCDGPVVRGKSRNCAPARPAEFAGFKGVCPAGKKYQKCCNFSRDGSVRALILLRAEDTIYVVQGPKCTDPDPSSGSCKGRKQESEACCSLNKKKFTYVCSRASAAGSAPAPVMNGSPEPVDMPDEPSDPSGDCDADVGAMLS</sequence>
<dbReference type="Proteomes" id="UP001221757">
    <property type="component" value="Unassembled WGS sequence"/>
</dbReference>
<accession>A0AAD7G043</accession>
<evidence type="ECO:0000256" key="1">
    <source>
        <dbReference type="SAM" id="MobiDB-lite"/>
    </source>
</evidence>
<organism evidence="3 4">
    <name type="scientific">Mycena rosella</name>
    <name type="common">Pink bonnet</name>
    <name type="synonym">Agaricus rosellus</name>
    <dbReference type="NCBI Taxonomy" id="1033263"/>
    <lineage>
        <taxon>Eukaryota</taxon>
        <taxon>Fungi</taxon>
        <taxon>Dikarya</taxon>
        <taxon>Basidiomycota</taxon>
        <taxon>Agaricomycotina</taxon>
        <taxon>Agaricomycetes</taxon>
        <taxon>Agaricomycetidae</taxon>
        <taxon>Agaricales</taxon>
        <taxon>Marasmiineae</taxon>
        <taxon>Mycenaceae</taxon>
        <taxon>Mycena</taxon>
    </lineage>
</organism>
<keyword evidence="2" id="KW-0732">Signal</keyword>
<feature type="compositionally biased region" description="Acidic residues" evidence="1">
    <location>
        <begin position="184"/>
        <end position="198"/>
    </location>
</feature>
<reference evidence="3" key="1">
    <citation type="submission" date="2023-03" db="EMBL/GenBank/DDBJ databases">
        <title>Massive genome expansion in bonnet fungi (Mycena s.s.) driven by repeated elements and novel gene families across ecological guilds.</title>
        <authorList>
            <consortium name="Lawrence Berkeley National Laboratory"/>
            <person name="Harder C.B."/>
            <person name="Miyauchi S."/>
            <person name="Viragh M."/>
            <person name="Kuo A."/>
            <person name="Thoen E."/>
            <person name="Andreopoulos B."/>
            <person name="Lu D."/>
            <person name="Skrede I."/>
            <person name="Drula E."/>
            <person name="Henrissat B."/>
            <person name="Morin E."/>
            <person name="Kohler A."/>
            <person name="Barry K."/>
            <person name="LaButti K."/>
            <person name="Morin E."/>
            <person name="Salamov A."/>
            <person name="Lipzen A."/>
            <person name="Mereny Z."/>
            <person name="Hegedus B."/>
            <person name="Baldrian P."/>
            <person name="Stursova M."/>
            <person name="Weitz H."/>
            <person name="Taylor A."/>
            <person name="Grigoriev I.V."/>
            <person name="Nagy L.G."/>
            <person name="Martin F."/>
            <person name="Kauserud H."/>
        </authorList>
    </citation>
    <scope>NUCLEOTIDE SEQUENCE</scope>
    <source>
        <strain evidence="3">CBHHK067</strain>
    </source>
</reference>
<name>A0AAD7G043_MYCRO</name>
<evidence type="ECO:0000313" key="3">
    <source>
        <dbReference type="EMBL" id="KAJ7653038.1"/>
    </source>
</evidence>
<dbReference type="AlphaFoldDB" id="A0AAD7G043"/>
<protein>
    <submittedName>
        <fullName evidence="3">Uncharacterized protein</fullName>
    </submittedName>
</protein>